<dbReference type="InterPro" id="IPR029063">
    <property type="entry name" value="SAM-dependent_MTases_sf"/>
</dbReference>
<dbReference type="GO" id="GO:0044027">
    <property type="term" value="P:negative regulation of gene expression via chromosomal CpG island methylation"/>
    <property type="evidence" value="ECO:0007669"/>
    <property type="project" value="TreeGrafter"/>
</dbReference>
<dbReference type="GO" id="GO:0032259">
    <property type="term" value="P:methylation"/>
    <property type="evidence" value="ECO:0007669"/>
    <property type="project" value="UniProtKB-KW"/>
</dbReference>
<evidence type="ECO:0000313" key="8">
    <source>
        <dbReference type="EMBL" id="KVW92641.1"/>
    </source>
</evidence>
<dbReference type="InterPro" id="IPR001525">
    <property type="entry name" value="C5_MeTfrase"/>
</dbReference>
<sequence>MNELHLFAGAGGGILGGMLLGHRCVCAVEIDQYARSVLIARQNDGSLPTFPVWDNVCTFDGTPWRGIVDVVCGGFPCQDISAAGKGAGIDGERSGLWKEFARIISEVRPRYVFVENSPMLTIRGLGTVLGDLAALGFDAEWGVLSAADVGANHRRERVWIVANAVGEQHEGAPHARWWPPGAQLLADTKSQRCGEAGELRCYEPTERPASGCEAMGNTNSINGWPGTGRHHGAEINDAGWWATEPDVGRVANGVAFRVDRLKAIGNGQVPQCAAKAWRILTHNSNYPTPPVG</sequence>
<dbReference type="Proteomes" id="UP000064243">
    <property type="component" value="Unassembled WGS sequence"/>
</dbReference>
<comment type="catalytic activity">
    <reaction evidence="6">
        <text>a 2'-deoxycytidine in DNA + S-adenosyl-L-methionine = a 5-methyl-2'-deoxycytidine in DNA + S-adenosyl-L-homocysteine + H(+)</text>
        <dbReference type="Rhea" id="RHEA:13681"/>
        <dbReference type="Rhea" id="RHEA-COMP:11369"/>
        <dbReference type="Rhea" id="RHEA-COMP:11370"/>
        <dbReference type="ChEBI" id="CHEBI:15378"/>
        <dbReference type="ChEBI" id="CHEBI:57856"/>
        <dbReference type="ChEBI" id="CHEBI:59789"/>
        <dbReference type="ChEBI" id="CHEBI:85452"/>
        <dbReference type="ChEBI" id="CHEBI:85454"/>
        <dbReference type="EC" id="2.1.1.37"/>
    </reaction>
</comment>
<dbReference type="GO" id="GO:0003677">
    <property type="term" value="F:DNA binding"/>
    <property type="evidence" value="ECO:0007669"/>
    <property type="project" value="TreeGrafter"/>
</dbReference>
<keyword evidence="3 7" id="KW-0808">Transferase</keyword>
<dbReference type="EC" id="2.1.1.37" evidence="1"/>
<accession>A0A119CTR3</accession>
<gene>
    <name evidence="8" type="ORF">ABW22_15810</name>
</gene>
<evidence type="ECO:0000256" key="3">
    <source>
        <dbReference type="ARBA" id="ARBA00022679"/>
    </source>
</evidence>
<dbReference type="Pfam" id="PF00145">
    <property type="entry name" value="DNA_methylase"/>
    <property type="match status" value="1"/>
</dbReference>
<dbReference type="Gene3D" id="3.40.50.150">
    <property type="entry name" value="Vaccinia Virus protein VP39"/>
    <property type="match status" value="1"/>
</dbReference>
<dbReference type="GO" id="GO:0003886">
    <property type="term" value="F:DNA (cytosine-5-)-methyltransferase activity"/>
    <property type="evidence" value="ECO:0007669"/>
    <property type="project" value="UniProtKB-EC"/>
</dbReference>
<keyword evidence="9" id="KW-1185">Reference proteome</keyword>
<evidence type="ECO:0000256" key="7">
    <source>
        <dbReference type="PROSITE-ProRule" id="PRU01016"/>
    </source>
</evidence>
<dbReference type="InterPro" id="IPR018117">
    <property type="entry name" value="C5_DNA_meth_AS"/>
</dbReference>
<dbReference type="AlphaFoldDB" id="A0A119CTR3"/>
<evidence type="ECO:0000256" key="4">
    <source>
        <dbReference type="ARBA" id="ARBA00022691"/>
    </source>
</evidence>
<evidence type="ECO:0000256" key="2">
    <source>
        <dbReference type="ARBA" id="ARBA00022603"/>
    </source>
</evidence>
<comment type="caution">
    <text evidence="8">The sequence shown here is derived from an EMBL/GenBank/DDBJ whole genome shotgun (WGS) entry which is preliminary data.</text>
</comment>
<dbReference type="EMBL" id="LDUG01000056">
    <property type="protein sequence ID" value="KVW92641.1"/>
    <property type="molecule type" value="Genomic_DNA"/>
</dbReference>
<evidence type="ECO:0000256" key="5">
    <source>
        <dbReference type="ARBA" id="ARBA00022747"/>
    </source>
</evidence>
<dbReference type="SUPFAM" id="SSF53335">
    <property type="entry name" value="S-adenosyl-L-methionine-dependent methyltransferases"/>
    <property type="match status" value="1"/>
</dbReference>
<evidence type="ECO:0000256" key="6">
    <source>
        <dbReference type="ARBA" id="ARBA00047422"/>
    </source>
</evidence>
<dbReference type="PROSITE" id="PS51679">
    <property type="entry name" value="SAM_MT_C5"/>
    <property type="match status" value="1"/>
</dbReference>
<keyword evidence="2 7" id="KW-0489">Methyltransferase</keyword>
<dbReference type="PANTHER" id="PTHR10629">
    <property type="entry name" value="CYTOSINE-SPECIFIC METHYLTRANSFERASE"/>
    <property type="match status" value="1"/>
</dbReference>
<dbReference type="InterPro" id="IPR050390">
    <property type="entry name" value="C5-Methyltransferase"/>
</dbReference>
<dbReference type="GO" id="GO:0009307">
    <property type="term" value="P:DNA restriction-modification system"/>
    <property type="evidence" value="ECO:0007669"/>
    <property type="project" value="UniProtKB-KW"/>
</dbReference>
<evidence type="ECO:0000313" key="9">
    <source>
        <dbReference type="Proteomes" id="UP000064243"/>
    </source>
</evidence>
<comment type="similarity">
    <text evidence="7">Belongs to the class I-like SAM-binding methyltransferase superfamily. C5-methyltransferase family.</text>
</comment>
<keyword evidence="4 7" id="KW-0949">S-adenosyl-L-methionine</keyword>
<reference evidence="8 9" key="1">
    <citation type="journal article" date="2015" name="Appl. Environ. Microbiol.">
        <title>Aerobic and Anaerobic Thiosulfate Oxidation by a Cold-Adapted, Subglacial Chemoautotroph.</title>
        <authorList>
            <person name="Harrold Z.R."/>
            <person name="Skidmore M.L."/>
            <person name="Hamilton T.L."/>
            <person name="Desch L."/>
            <person name="Amada K."/>
            <person name="van Gelder W."/>
            <person name="Glover K."/>
            <person name="Roden E.E."/>
            <person name="Boyd E.S."/>
        </authorList>
    </citation>
    <scope>NUCLEOTIDE SEQUENCE [LARGE SCALE GENOMIC DNA]</scope>
    <source>
        <strain evidence="8 9">RG</strain>
    </source>
</reference>
<dbReference type="PANTHER" id="PTHR10629:SF52">
    <property type="entry name" value="DNA (CYTOSINE-5)-METHYLTRANSFERASE 1"/>
    <property type="match status" value="1"/>
</dbReference>
<proteinExistence type="inferred from homology"/>
<protein>
    <recommendedName>
        <fullName evidence="1">DNA (cytosine-5-)-methyltransferase</fullName>
        <ecNumber evidence="1">2.1.1.37</ecNumber>
    </recommendedName>
</protein>
<keyword evidence="5" id="KW-0680">Restriction system</keyword>
<dbReference type="OrthoDB" id="9813719at2"/>
<organism evidence="8 9">
    <name type="scientific">Thiobacillus denitrificans</name>
    <dbReference type="NCBI Taxonomy" id="36861"/>
    <lineage>
        <taxon>Bacteria</taxon>
        <taxon>Pseudomonadati</taxon>
        <taxon>Pseudomonadota</taxon>
        <taxon>Betaproteobacteria</taxon>
        <taxon>Nitrosomonadales</taxon>
        <taxon>Thiobacillaceae</taxon>
        <taxon>Thiobacillus</taxon>
    </lineage>
</organism>
<name>A0A119CTR3_THIDE</name>
<evidence type="ECO:0000256" key="1">
    <source>
        <dbReference type="ARBA" id="ARBA00011975"/>
    </source>
</evidence>
<feature type="active site" evidence="7">
    <location>
        <position position="77"/>
    </location>
</feature>
<dbReference type="PROSITE" id="PS00094">
    <property type="entry name" value="C5_MTASE_1"/>
    <property type="match status" value="1"/>
</dbReference>
<dbReference type="PATRIC" id="fig|36861.3.peg.3026"/>